<keyword evidence="1" id="KW-0812">Transmembrane</keyword>
<keyword evidence="3" id="KW-1185">Reference proteome</keyword>
<name>A0ABS2GHI7_9FIRM</name>
<organism evidence="2 3">
    <name type="scientific">Veillonella magna</name>
    <dbReference type="NCBI Taxonomy" id="464322"/>
    <lineage>
        <taxon>Bacteria</taxon>
        <taxon>Bacillati</taxon>
        <taxon>Bacillota</taxon>
        <taxon>Negativicutes</taxon>
        <taxon>Veillonellales</taxon>
        <taxon>Veillonellaceae</taxon>
        <taxon>Veillonella</taxon>
    </lineage>
</organism>
<proteinExistence type="predicted"/>
<feature type="transmembrane region" description="Helical" evidence="1">
    <location>
        <begin position="131"/>
        <end position="153"/>
    </location>
</feature>
<sequence length="175" mass="18664">MSHHQSSEVSLFSPVSLCQLALLTAFIAVTGAIKIPNVIPGVDFQLSAPLAVAICAVFGFKRYIVAGCLASVISLLLGTQTLLHVAIALQFRLWVGLFLYVGRRHWLSIILAGPIASALARLSLYPLFGDLVFAIVTAAIPGYLFTACAAPFVTTLLRRILQAATSYGPHRAMLG</sequence>
<dbReference type="EMBL" id="JACJLA010000006">
    <property type="protein sequence ID" value="MBM6912608.1"/>
    <property type="molecule type" value="Genomic_DNA"/>
</dbReference>
<evidence type="ECO:0008006" key="4">
    <source>
        <dbReference type="Google" id="ProtNLM"/>
    </source>
</evidence>
<keyword evidence="1" id="KW-1133">Transmembrane helix</keyword>
<feature type="transmembrane region" description="Helical" evidence="1">
    <location>
        <begin position="51"/>
        <end position="76"/>
    </location>
</feature>
<comment type="caution">
    <text evidence="2">The sequence shown here is derived from an EMBL/GenBank/DDBJ whole genome shotgun (WGS) entry which is preliminary data.</text>
</comment>
<feature type="transmembrane region" description="Helical" evidence="1">
    <location>
        <begin position="20"/>
        <end position="39"/>
    </location>
</feature>
<protein>
    <recommendedName>
        <fullName evidence="4">BioX family protein</fullName>
    </recommendedName>
</protein>
<dbReference type="Proteomes" id="UP000707138">
    <property type="component" value="Unassembled WGS sequence"/>
</dbReference>
<keyword evidence="1" id="KW-0472">Membrane</keyword>
<evidence type="ECO:0000313" key="2">
    <source>
        <dbReference type="EMBL" id="MBM6912608.1"/>
    </source>
</evidence>
<accession>A0ABS2GHI7</accession>
<evidence type="ECO:0000256" key="1">
    <source>
        <dbReference type="SAM" id="Phobius"/>
    </source>
</evidence>
<gene>
    <name evidence="2" type="ORF">H6A01_04625</name>
</gene>
<evidence type="ECO:0000313" key="3">
    <source>
        <dbReference type="Proteomes" id="UP000707138"/>
    </source>
</evidence>
<feature type="transmembrane region" description="Helical" evidence="1">
    <location>
        <begin position="106"/>
        <end position="125"/>
    </location>
</feature>
<reference evidence="2 3" key="1">
    <citation type="journal article" date="2021" name="Sci. Rep.">
        <title>The distribution of antibiotic resistance genes in chicken gut microbiota commensals.</title>
        <authorList>
            <person name="Juricova H."/>
            <person name="Matiasovicova J."/>
            <person name="Kubasova T."/>
            <person name="Cejkova D."/>
            <person name="Rychlik I."/>
        </authorList>
    </citation>
    <scope>NUCLEOTIDE SEQUENCE [LARGE SCALE GENOMIC DNA]</scope>
    <source>
        <strain evidence="2 3">An537</strain>
    </source>
</reference>